<dbReference type="InterPro" id="IPR050987">
    <property type="entry name" value="AtrR-like"/>
</dbReference>
<keyword evidence="2" id="KW-0479">Metal-binding</keyword>
<keyword evidence="4" id="KW-0539">Nucleus</keyword>
<sequence length="687" mass="77765">MRRVHSYIRILEARIKRLEGYIQALYPDEEVDYIIGKPPPVIKRRDRAQCPVPIIPSQEESIAETPEDFAEISEADDMAHVMLAKQLERITLTPTASNRFFGQASPIMAVQQASTLRSRLTGVPDTGLDPKEYRRPLYWTMSPWAYDYVCSPESPYVYPEFDLLLSLVTIYFEKINCLIPILHEPTFMQDLLSWKHCHDQSFGMTVLLVCANASKYSSDPRVLASPDHPHSASSAGWHYFSQVPIHRKIMLYTATVYDLQYYALAAIFIGGTSLCPVSCNLLGIGLRYAVELGAHRRRGTKRSSVDEELLKRAFWALYCLDTINNSFYGRPAGISHESLDIEYPIECDDEYWRSDDSEEAFKQPSGKPCSISNFICLIKLCEILGFATRTLYSTKKSKILSGYFGTDWEIRMVSELDSSLNKWKASLPPYLVWDADREDSVFFHQSVNLHAMFSYVQMQVYRPFLTKQSPLSASSLAMCTNAARLCTHIQEVAIARDLCVSSHTIYSAFTAGIISVLCLWGSQRPGYVGDHQKEEENLVKCVKVLGKCETLFHLAGSLRDILCEAGAVSQVDDTRDPQSFRLGSSQTESNIHDHAFDTQTVVEETTSSANTDWDLYRLILTEMGHREVGSTSAPTVDTQVTAHEASQPPDPATFNFWGDPSATYTSFEEWDTLVRDIRHLQWCAMIF</sequence>
<dbReference type="GO" id="GO:0005634">
    <property type="term" value="C:nucleus"/>
    <property type="evidence" value="ECO:0007669"/>
    <property type="project" value="UniProtKB-SubCell"/>
</dbReference>
<dbReference type="EMBL" id="JAFIQS010000009">
    <property type="protein sequence ID" value="KAG5165482.1"/>
    <property type="molecule type" value="Genomic_DNA"/>
</dbReference>
<gene>
    <name evidence="6" type="ORF">JR316_009061</name>
</gene>
<dbReference type="GO" id="GO:0003677">
    <property type="term" value="F:DNA binding"/>
    <property type="evidence" value="ECO:0007669"/>
    <property type="project" value="UniProtKB-KW"/>
</dbReference>
<evidence type="ECO:0000256" key="4">
    <source>
        <dbReference type="ARBA" id="ARBA00023242"/>
    </source>
</evidence>
<evidence type="ECO:0000256" key="2">
    <source>
        <dbReference type="ARBA" id="ARBA00022723"/>
    </source>
</evidence>
<feature type="domain" description="Xylanolytic transcriptional activator regulatory" evidence="5">
    <location>
        <begin position="278"/>
        <end position="350"/>
    </location>
</feature>
<dbReference type="CDD" id="cd12148">
    <property type="entry name" value="fungal_TF_MHR"/>
    <property type="match status" value="1"/>
</dbReference>
<reference evidence="6" key="1">
    <citation type="submission" date="2021-02" db="EMBL/GenBank/DDBJ databases">
        <title>Psilocybe cubensis genome.</title>
        <authorList>
            <person name="Mckernan K.J."/>
            <person name="Crawford S."/>
            <person name="Trippe A."/>
            <person name="Kane L.T."/>
            <person name="Mclaughlin S."/>
        </authorList>
    </citation>
    <scope>NUCLEOTIDE SEQUENCE [LARGE SCALE GENOMIC DNA]</scope>
    <source>
        <strain evidence="6">MGC-MH-2018</strain>
    </source>
</reference>
<dbReference type="PANTHER" id="PTHR46910">
    <property type="entry name" value="TRANSCRIPTION FACTOR PDR1"/>
    <property type="match status" value="1"/>
</dbReference>
<dbReference type="GO" id="GO:0008270">
    <property type="term" value="F:zinc ion binding"/>
    <property type="evidence" value="ECO:0007669"/>
    <property type="project" value="InterPro"/>
</dbReference>
<evidence type="ECO:0000259" key="5">
    <source>
        <dbReference type="SMART" id="SM00906"/>
    </source>
</evidence>
<dbReference type="PANTHER" id="PTHR46910:SF3">
    <property type="entry name" value="HALOTOLERANCE PROTEIN 9-RELATED"/>
    <property type="match status" value="1"/>
</dbReference>
<evidence type="ECO:0000256" key="1">
    <source>
        <dbReference type="ARBA" id="ARBA00004123"/>
    </source>
</evidence>
<evidence type="ECO:0000256" key="3">
    <source>
        <dbReference type="ARBA" id="ARBA00023125"/>
    </source>
</evidence>
<proteinExistence type="predicted"/>
<accession>A0A8H8CGJ1</accession>
<dbReference type="SMART" id="SM00906">
    <property type="entry name" value="Fungal_trans"/>
    <property type="match status" value="1"/>
</dbReference>
<dbReference type="InterPro" id="IPR007219">
    <property type="entry name" value="XnlR_reg_dom"/>
</dbReference>
<dbReference type="AlphaFoldDB" id="A0A8H8CGJ1"/>
<dbReference type="Pfam" id="PF04082">
    <property type="entry name" value="Fungal_trans"/>
    <property type="match status" value="1"/>
</dbReference>
<protein>
    <recommendedName>
        <fullName evidence="5">Xylanolytic transcriptional activator regulatory domain-containing protein</fullName>
    </recommendedName>
</protein>
<dbReference type="GO" id="GO:0006351">
    <property type="term" value="P:DNA-templated transcription"/>
    <property type="evidence" value="ECO:0007669"/>
    <property type="project" value="InterPro"/>
</dbReference>
<evidence type="ECO:0000313" key="6">
    <source>
        <dbReference type="EMBL" id="KAG5165482.1"/>
    </source>
</evidence>
<dbReference type="GO" id="GO:0003700">
    <property type="term" value="F:DNA-binding transcription factor activity"/>
    <property type="evidence" value="ECO:0007669"/>
    <property type="project" value="InterPro"/>
</dbReference>
<organism evidence="6">
    <name type="scientific">Psilocybe cubensis</name>
    <name type="common">Psychedelic mushroom</name>
    <name type="synonym">Stropharia cubensis</name>
    <dbReference type="NCBI Taxonomy" id="181762"/>
    <lineage>
        <taxon>Eukaryota</taxon>
        <taxon>Fungi</taxon>
        <taxon>Dikarya</taxon>
        <taxon>Basidiomycota</taxon>
        <taxon>Agaricomycotina</taxon>
        <taxon>Agaricomycetes</taxon>
        <taxon>Agaricomycetidae</taxon>
        <taxon>Agaricales</taxon>
        <taxon>Agaricineae</taxon>
        <taxon>Strophariaceae</taxon>
        <taxon>Psilocybe</taxon>
    </lineage>
</organism>
<comment type="caution">
    <text evidence="6">The sequence shown here is derived from an EMBL/GenBank/DDBJ whole genome shotgun (WGS) entry which is preliminary data.</text>
</comment>
<comment type="subcellular location">
    <subcellularLocation>
        <location evidence="1">Nucleus</location>
    </subcellularLocation>
</comment>
<dbReference type="OrthoDB" id="4456959at2759"/>
<name>A0A8H8CGJ1_PSICU</name>
<keyword evidence="3" id="KW-0238">DNA-binding</keyword>